<feature type="region of interest" description="Disordered" evidence="1">
    <location>
        <begin position="90"/>
        <end position="109"/>
    </location>
</feature>
<protein>
    <submittedName>
        <fullName evidence="2">Armadillo repeat-containing protein 2</fullName>
    </submittedName>
</protein>
<dbReference type="InterPro" id="IPR016024">
    <property type="entry name" value="ARM-type_fold"/>
</dbReference>
<evidence type="ECO:0000313" key="3">
    <source>
        <dbReference type="Proteomes" id="UP001381693"/>
    </source>
</evidence>
<dbReference type="Proteomes" id="UP001381693">
    <property type="component" value="Unassembled WGS sequence"/>
</dbReference>
<reference evidence="2 3" key="1">
    <citation type="submission" date="2023-11" db="EMBL/GenBank/DDBJ databases">
        <title>Halocaridina rubra genome assembly.</title>
        <authorList>
            <person name="Smith C."/>
        </authorList>
    </citation>
    <scope>NUCLEOTIDE SEQUENCE [LARGE SCALE GENOMIC DNA]</scope>
    <source>
        <strain evidence="2">EP-1</strain>
        <tissue evidence="2">Whole</tissue>
    </source>
</reference>
<sequence length="657" mass="73533">MRKSQIFSICDYQTERLHGIEMRHLQQISNFPILKRPVNNQEPAPPSGLEAKNNNNLKKTPRLRKTDNSHRKKIISKRVGIDRDWRHAVEGRTQNTSSMDNESEDEGGGGVKVMDTSVLTAPQEPSVDQAIYYEEKLAPILDEISRAVGCGVSEDVLAELVAKLYRSLEAGGLLGRHFRYRSQVLRAVFKLVDREHGPLLANIARVMLALKVSGSNLTSVCKLVFKVTRHDSNDSLFLEGNLLDLLLEAVACVPPLEQPEACVYGYGALKFLTMNSQLVTKLLNRGVLELLVLHMKLIVNHQQEYSSVPEQTHYALVQLTGTLRHVSSCERTFPLLLVTNAVPQVCALLQHFSHDQDVTANVVRILSIISTHEECCSAAASHPAIFSASVAALRRHSANPAIVVRLAYALGNMMANSDEARWQLFSEEGFTETLLELLTAYLQRDRHSQADELDPLTPSSGTPEDVMVKLIRVLANVSVHSRVGPVLARSRTCLSLLISVLRHKGVDESEELVLSALATLNNLTFYTRDQPISALHIQLAECLCDMLPMDHVEGLVETIRVFGNLTHFREIRDILTKREVLEVLVEMLDCDSRELVYVCAGVLVNLMSDSSRRSIFQAENGVLRQVNHFDFKIVSPLLKTSLRYCHIYALHFVDVDY</sequence>
<evidence type="ECO:0000313" key="2">
    <source>
        <dbReference type="EMBL" id="KAK7081919.1"/>
    </source>
</evidence>
<feature type="region of interest" description="Disordered" evidence="1">
    <location>
        <begin position="36"/>
        <end position="70"/>
    </location>
</feature>
<comment type="caution">
    <text evidence="2">The sequence shown here is derived from an EMBL/GenBank/DDBJ whole genome shotgun (WGS) entry which is preliminary data.</text>
</comment>
<dbReference type="PANTHER" id="PTHR21356:SF1">
    <property type="entry name" value="ARMADILLO REPEAT-CONTAINING PROTEIN 2"/>
    <property type="match status" value="1"/>
</dbReference>
<dbReference type="PANTHER" id="PTHR21356">
    <property type="entry name" value="ARMADILLO REPEAT CONTAINING 2"/>
    <property type="match status" value="1"/>
</dbReference>
<name>A0AAN8XPJ3_HALRR</name>
<keyword evidence="3" id="KW-1185">Reference proteome</keyword>
<gene>
    <name evidence="2" type="primary">ARMC2</name>
    <name evidence="2" type="ORF">SK128_026345</name>
</gene>
<accession>A0AAN8XPJ3</accession>
<dbReference type="GO" id="GO:0044782">
    <property type="term" value="P:cilium organization"/>
    <property type="evidence" value="ECO:0007669"/>
    <property type="project" value="TreeGrafter"/>
</dbReference>
<evidence type="ECO:0000256" key="1">
    <source>
        <dbReference type="SAM" id="MobiDB-lite"/>
    </source>
</evidence>
<proteinExistence type="predicted"/>
<dbReference type="SUPFAM" id="SSF48371">
    <property type="entry name" value="ARM repeat"/>
    <property type="match status" value="1"/>
</dbReference>
<dbReference type="InterPro" id="IPR011989">
    <property type="entry name" value="ARM-like"/>
</dbReference>
<dbReference type="AlphaFoldDB" id="A0AAN8XPJ3"/>
<organism evidence="2 3">
    <name type="scientific">Halocaridina rubra</name>
    <name type="common">Hawaiian red shrimp</name>
    <dbReference type="NCBI Taxonomy" id="373956"/>
    <lineage>
        <taxon>Eukaryota</taxon>
        <taxon>Metazoa</taxon>
        <taxon>Ecdysozoa</taxon>
        <taxon>Arthropoda</taxon>
        <taxon>Crustacea</taxon>
        <taxon>Multicrustacea</taxon>
        <taxon>Malacostraca</taxon>
        <taxon>Eumalacostraca</taxon>
        <taxon>Eucarida</taxon>
        <taxon>Decapoda</taxon>
        <taxon>Pleocyemata</taxon>
        <taxon>Caridea</taxon>
        <taxon>Atyoidea</taxon>
        <taxon>Atyidae</taxon>
        <taxon>Halocaridina</taxon>
    </lineage>
</organism>
<dbReference type="InterPro" id="IPR038905">
    <property type="entry name" value="ARMC2"/>
</dbReference>
<dbReference type="Gene3D" id="1.25.10.10">
    <property type="entry name" value="Leucine-rich Repeat Variant"/>
    <property type="match status" value="2"/>
</dbReference>
<dbReference type="EMBL" id="JAXCGZ010004340">
    <property type="protein sequence ID" value="KAK7081919.1"/>
    <property type="molecule type" value="Genomic_DNA"/>
</dbReference>